<sequence length="358" mass="40884">MEKSEGGEFIFTWVIENFSFCNKEFNKRFKSPTFIADNIKKSEWYISLYPGGYSDSDYMSVYLKSMDGNPFDEAINYEFQLIGFNDSLKSGSSLFAEKDKMRGFRKYFRNDAIGLNGGDRDSSLPDDTLTLRCRLWYPNTEIVESAHCVARTRMGVKRISFVWNLKEFSNLHRDLKKTYPITPLLDTECPLKSLSLFWDCKMYPNDEMTAQIVMKTCNYTVLTCKLSVIGAKGKPIQLVKTGYSFDGDEQERILSLPPLFSKRQLMARKDTYINNDVLSLMCEFAVSTTIVLHKIEEIYIGPEIHPSLGEDIPIVNCPNFDNVLVESMGGLKCDLESLYTAGINCDVNLRIESEANDS</sequence>
<dbReference type="InterPro" id="IPR008974">
    <property type="entry name" value="TRAF-like"/>
</dbReference>
<dbReference type="InterPro" id="IPR002083">
    <property type="entry name" value="MATH/TRAF_dom"/>
</dbReference>
<gene>
    <name evidence="2" type="primary">spop-b_40</name>
    <name evidence="2" type="ORF">CDAR_382611</name>
</gene>
<comment type="caution">
    <text evidence="2">The sequence shown here is derived from an EMBL/GenBank/DDBJ whole genome shotgun (WGS) entry which is preliminary data.</text>
</comment>
<dbReference type="SUPFAM" id="SSF49599">
    <property type="entry name" value="TRAF domain-like"/>
    <property type="match status" value="1"/>
</dbReference>
<dbReference type="PROSITE" id="PS50144">
    <property type="entry name" value="MATH"/>
    <property type="match status" value="1"/>
</dbReference>
<evidence type="ECO:0000259" key="1">
    <source>
        <dbReference type="PROSITE" id="PS50144"/>
    </source>
</evidence>
<dbReference type="EMBL" id="BPLQ01008105">
    <property type="protein sequence ID" value="GIY34869.1"/>
    <property type="molecule type" value="Genomic_DNA"/>
</dbReference>
<protein>
    <submittedName>
        <fullName evidence="2">Speckle-type POZ protein B</fullName>
    </submittedName>
</protein>
<evidence type="ECO:0000313" key="3">
    <source>
        <dbReference type="Proteomes" id="UP001054837"/>
    </source>
</evidence>
<keyword evidence="3" id="KW-1185">Reference proteome</keyword>
<name>A0AAV4SPG7_9ARAC</name>
<dbReference type="Proteomes" id="UP001054837">
    <property type="component" value="Unassembled WGS sequence"/>
</dbReference>
<feature type="domain" description="MATH" evidence="1">
    <location>
        <begin position="8"/>
        <end position="135"/>
    </location>
</feature>
<organism evidence="2 3">
    <name type="scientific">Caerostris darwini</name>
    <dbReference type="NCBI Taxonomy" id="1538125"/>
    <lineage>
        <taxon>Eukaryota</taxon>
        <taxon>Metazoa</taxon>
        <taxon>Ecdysozoa</taxon>
        <taxon>Arthropoda</taxon>
        <taxon>Chelicerata</taxon>
        <taxon>Arachnida</taxon>
        <taxon>Araneae</taxon>
        <taxon>Araneomorphae</taxon>
        <taxon>Entelegynae</taxon>
        <taxon>Araneoidea</taxon>
        <taxon>Araneidae</taxon>
        <taxon>Caerostris</taxon>
    </lineage>
</organism>
<dbReference type="AlphaFoldDB" id="A0AAV4SPG7"/>
<proteinExistence type="predicted"/>
<evidence type="ECO:0000313" key="2">
    <source>
        <dbReference type="EMBL" id="GIY34869.1"/>
    </source>
</evidence>
<reference evidence="2 3" key="1">
    <citation type="submission" date="2021-06" db="EMBL/GenBank/DDBJ databases">
        <title>Caerostris darwini draft genome.</title>
        <authorList>
            <person name="Kono N."/>
            <person name="Arakawa K."/>
        </authorList>
    </citation>
    <scope>NUCLEOTIDE SEQUENCE [LARGE SCALE GENOMIC DNA]</scope>
</reference>
<dbReference type="CDD" id="cd00121">
    <property type="entry name" value="MATH"/>
    <property type="match status" value="1"/>
</dbReference>
<dbReference type="Pfam" id="PF22486">
    <property type="entry name" value="MATH_2"/>
    <property type="match status" value="1"/>
</dbReference>
<accession>A0AAV4SPG7</accession>
<dbReference type="Gene3D" id="2.60.210.10">
    <property type="entry name" value="Apoptosis, Tumor Necrosis Factor Receptor Associated Protein 2, Chain A"/>
    <property type="match status" value="1"/>
</dbReference>